<feature type="region of interest" description="Disordered" evidence="1">
    <location>
        <begin position="1"/>
        <end position="62"/>
    </location>
</feature>
<sequence length="177" mass="20004">SSSRPGSARSRRRARPTSHNKRLVSSDLDLCPLGEVLSEDEETKDELDEGRSELSIGTSSDFSAKGKVGKLEEDGEEEIYSAVSWNPEHEMKLSGGKSESPVTYSPFDLRLALHEVNNNNYGISLLGRDHSPDFMLQELVYWEPVVSVIRFQTHVFIFYVKKVTIRLGIKLYKRRGS</sequence>
<accession>A0A448WNS3</accession>
<feature type="compositionally biased region" description="Acidic residues" evidence="1">
    <location>
        <begin position="37"/>
        <end position="48"/>
    </location>
</feature>
<dbReference type="AlphaFoldDB" id="A0A448WNS3"/>
<keyword evidence="3" id="KW-1185">Reference proteome</keyword>
<protein>
    <submittedName>
        <fullName evidence="2">Uncharacterized protein</fullName>
    </submittedName>
</protein>
<name>A0A448WNS3_9PLAT</name>
<dbReference type="Proteomes" id="UP000784294">
    <property type="component" value="Unassembled WGS sequence"/>
</dbReference>
<feature type="non-terminal residue" evidence="2">
    <location>
        <position position="1"/>
    </location>
</feature>
<reference evidence="2" key="1">
    <citation type="submission" date="2018-11" db="EMBL/GenBank/DDBJ databases">
        <authorList>
            <consortium name="Pathogen Informatics"/>
        </authorList>
    </citation>
    <scope>NUCLEOTIDE SEQUENCE</scope>
</reference>
<evidence type="ECO:0000256" key="1">
    <source>
        <dbReference type="SAM" id="MobiDB-lite"/>
    </source>
</evidence>
<comment type="caution">
    <text evidence="2">The sequence shown here is derived from an EMBL/GenBank/DDBJ whole genome shotgun (WGS) entry which is preliminary data.</text>
</comment>
<evidence type="ECO:0000313" key="2">
    <source>
        <dbReference type="EMBL" id="VEL16374.1"/>
    </source>
</evidence>
<evidence type="ECO:0000313" key="3">
    <source>
        <dbReference type="Proteomes" id="UP000784294"/>
    </source>
</evidence>
<proteinExistence type="predicted"/>
<gene>
    <name evidence="2" type="ORF">PXEA_LOCUS9814</name>
</gene>
<feature type="compositionally biased region" description="Basic residues" evidence="1">
    <location>
        <begin position="9"/>
        <end position="22"/>
    </location>
</feature>
<organism evidence="2 3">
    <name type="scientific">Protopolystoma xenopodis</name>
    <dbReference type="NCBI Taxonomy" id="117903"/>
    <lineage>
        <taxon>Eukaryota</taxon>
        <taxon>Metazoa</taxon>
        <taxon>Spiralia</taxon>
        <taxon>Lophotrochozoa</taxon>
        <taxon>Platyhelminthes</taxon>
        <taxon>Monogenea</taxon>
        <taxon>Polyopisthocotylea</taxon>
        <taxon>Polystomatidea</taxon>
        <taxon>Polystomatidae</taxon>
        <taxon>Protopolystoma</taxon>
    </lineage>
</organism>
<dbReference type="EMBL" id="CAAALY010028196">
    <property type="protein sequence ID" value="VEL16374.1"/>
    <property type="molecule type" value="Genomic_DNA"/>
</dbReference>